<dbReference type="EC" id="5.3.4.1" evidence="3"/>
<feature type="signal peptide" evidence="8">
    <location>
        <begin position="1"/>
        <end position="21"/>
    </location>
</feature>
<feature type="chain" id="PRO_5044631526" description="protein disulfide-isomerase" evidence="8">
    <location>
        <begin position="22"/>
        <end position="485"/>
    </location>
</feature>
<keyword evidence="4" id="KW-1015">Disulfide bond</keyword>
<dbReference type="SUPFAM" id="SSF52833">
    <property type="entry name" value="Thioredoxin-like"/>
    <property type="match status" value="2"/>
</dbReference>
<comment type="subcellular location">
    <subcellularLocation>
        <location evidence="2">Endoplasmic reticulum lumen</location>
    </subcellularLocation>
</comment>
<evidence type="ECO:0000313" key="11">
    <source>
        <dbReference type="Proteomes" id="UP000504638"/>
    </source>
</evidence>
<organism evidence="10">
    <name type="scientific">Eremomyces bilateralis CBS 781.70</name>
    <dbReference type="NCBI Taxonomy" id="1392243"/>
    <lineage>
        <taxon>Eukaryota</taxon>
        <taxon>Fungi</taxon>
        <taxon>Dikarya</taxon>
        <taxon>Ascomycota</taxon>
        <taxon>Pezizomycotina</taxon>
        <taxon>Dothideomycetes</taxon>
        <taxon>Dothideomycetes incertae sedis</taxon>
        <taxon>Eremomycetales</taxon>
        <taxon>Eremomycetaceae</taxon>
        <taxon>Eremomyces</taxon>
    </lineage>
</organism>
<dbReference type="GO" id="GO:0005788">
    <property type="term" value="C:endoplasmic reticulum lumen"/>
    <property type="evidence" value="ECO:0007669"/>
    <property type="project" value="UniProtKB-SubCell"/>
</dbReference>
<evidence type="ECO:0000256" key="7">
    <source>
        <dbReference type="SAM" id="MobiDB-lite"/>
    </source>
</evidence>
<dbReference type="PROSITE" id="PS51352">
    <property type="entry name" value="THIOREDOXIN_2"/>
    <property type="match status" value="1"/>
</dbReference>
<dbReference type="Pfam" id="PF24541">
    <property type="entry name" value="Thioredox_PDIA6_C"/>
    <property type="match status" value="1"/>
</dbReference>
<evidence type="ECO:0000256" key="8">
    <source>
        <dbReference type="SAM" id="SignalP"/>
    </source>
</evidence>
<dbReference type="Proteomes" id="UP000504638">
    <property type="component" value="Unplaced"/>
</dbReference>
<dbReference type="PANTHER" id="PTHR45815:SF3">
    <property type="entry name" value="PROTEIN DISULFIDE-ISOMERASE A6"/>
    <property type="match status" value="1"/>
</dbReference>
<gene>
    <name evidence="10 12" type="ORF">P152DRAFT_462777</name>
</gene>
<keyword evidence="8" id="KW-0732">Signal</keyword>
<evidence type="ECO:0000259" key="9">
    <source>
        <dbReference type="PROSITE" id="PS51352"/>
    </source>
</evidence>
<dbReference type="GeneID" id="54420982"/>
<dbReference type="PROSITE" id="PS00194">
    <property type="entry name" value="THIOREDOXIN_1"/>
    <property type="match status" value="1"/>
</dbReference>
<dbReference type="InterPro" id="IPR057305">
    <property type="entry name" value="Thioredox_PDIA6_C"/>
</dbReference>
<evidence type="ECO:0000313" key="10">
    <source>
        <dbReference type="EMBL" id="KAF1808203.1"/>
    </source>
</evidence>
<dbReference type="RefSeq" id="XP_033529834.1">
    <property type="nucleotide sequence ID" value="XM_033680412.1"/>
</dbReference>
<dbReference type="Gene3D" id="3.40.30.10">
    <property type="entry name" value="Glutaredoxin"/>
    <property type="match status" value="2"/>
</dbReference>
<dbReference type="PANTHER" id="PTHR45815">
    <property type="entry name" value="PROTEIN DISULFIDE-ISOMERASE A6"/>
    <property type="match status" value="1"/>
</dbReference>
<reference evidence="10 12" key="1">
    <citation type="submission" date="2020-01" db="EMBL/GenBank/DDBJ databases">
        <authorList>
            <consortium name="DOE Joint Genome Institute"/>
            <person name="Haridas S."/>
            <person name="Albert R."/>
            <person name="Binder M."/>
            <person name="Bloem J."/>
            <person name="Labutti K."/>
            <person name="Salamov A."/>
            <person name="Andreopoulos B."/>
            <person name="Baker S.E."/>
            <person name="Barry K."/>
            <person name="Bills G."/>
            <person name="Bluhm B.H."/>
            <person name="Cannon C."/>
            <person name="Castanera R."/>
            <person name="Culley D.E."/>
            <person name="Daum C."/>
            <person name="Ezra D."/>
            <person name="Gonzalez J.B."/>
            <person name="Henrissat B."/>
            <person name="Kuo A."/>
            <person name="Liang C."/>
            <person name="Lipzen A."/>
            <person name="Lutzoni F."/>
            <person name="Magnuson J."/>
            <person name="Mondo S."/>
            <person name="Nolan M."/>
            <person name="Ohm R."/>
            <person name="Pangilinan J."/>
            <person name="Park H.-J."/>
            <person name="Ramirez L."/>
            <person name="Alfaro M."/>
            <person name="Sun H."/>
            <person name="Tritt A."/>
            <person name="Yoshinaga Y."/>
            <person name="Zwiers L.-H."/>
            <person name="Turgeon B.G."/>
            <person name="Goodwin S.B."/>
            <person name="Spatafora J.W."/>
            <person name="Crous P.W."/>
            <person name="Grigoriev I.V."/>
        </authorList>
    </citation>
    <scope>NUCLEOTIDE SEQUENCE</scope>
    <source>
        <strain evidence="10 12">CBS 781.70</strain>
    </source>
</reference>
<evidence type="ECO:0000256" key="3">
    <source>
        <dbReference type="ARBA" id="ARBA00012723"/>
    </source>
</evidence>
<reference evidence="12" key="2">
    <citation type="submission" date="2020-04" db="EMBL/GenBank/DDBJ databases">
        <authorList>
            <consortium name="NCBI Genome Project"/>
        </authorList>
    </citation>
    <scope>NUCLEOTIDE SEQUENCE</scope>
    <source>
        <strain evidence="12">CBS 781.70</strain>
    </source>
</reference>
<dbReference type="InterPro" id="IPR017937">
    <property type="entry name" value="Thioredoxin_CS"/>
</dbReference>
<keyword evidence="5" id="KW-0413">Isomerase</keyword>
<evidence type="ECO:0000256" key="5">
    <source>
        <dbReference type="ARBA" id="ARBA00023235"/>
    </source>
</evidence>
<dbReference type="CDD" id="cd03002">
    <property type="entry name" value="PDI_a_MPD1_like"/>
    <property type="match status" value="1"/>
</dbReference>
<proteinExistence type="predicted"/>
<dbReference type="GO" id="GO:0015035">
    <property type="term" value="F:protein-disulfide reductase activity"/>
    <property type="evidence" value="ECO:0007669"/>
    <property type="project" value="TreeGrafter"/>
</dbReference>
<dbReference type="InterPro" id="IPR013766">
    <property type="entry name" value="Thioredoxin_domain"/>
</dbReference>
<comment type="catalytic activity">
    <reaction evidence="1">
        <text>Catalyzes the rearrangement of -S-S- bonds in proteins.</text>
        <dbReference type="EC" id="5.3.4.1"/>
    </reaction>
</comment>
<dbReference type="Pfam" id="PF00085">
    <property type="entry name" value="Thioredoxin"/>
    <property type="match status" value="1"/>
</dbReference>
<dbReference type="GO" id="GO:0034976">
    <property type="term" value="P:response to endoplasmic reticulum stress"/>
    <property type="evidence" value="ECO:0007669"/>
    <property type="project" value="TreeGrafter"/>
</dbReference>
<keyword evidence="11" id="KW-1185">Reference proteome</keyword>
<dbReference type="AlphaFoldDB" id="A0A6G1FR05"/>
<evidence type="ECO:0000256" key="4">
    <source>
        <dbReference type="ARBA" id="ARBA00023157"/>
    </source>
</evidence>
<dbReference type="GO" id="GO:0003756">
    <property type="term" value="F:protein disulfide isomerase activity"/>
    <property type="evidence" value="ECO:0007669"/>
    <property type="project" value="UniProtKB-EC"/>
</dbReference>
<dbReference type="PRINTS" id="PR00421">
    <property type="entry name" value="THIOREDOXIN"/>
</dbReference>
<protein>
    <recommendedName>
        <fullName evidence="3">protein disulfide-isomerase</fullName>
        <ecNumber evidence="3">5.3.4.1</ecNumber>
    </recommendedName>
</protein>
<name>A0A6G1FR05_9PEZI</name>
<dbReference type="OrthoDB" id="10264505at2759"/>
<sequence>MIRSVALAATAAYLLLNPAAAAGLYTKGSPVLQVDSTNYDRLITKSNYTSIVEFYAPWCGHCQSLKPAYEKAAKSLDGLAKVASVNCDAEENRPLCARFDVKGFPTLKIIKPSKKPGKPTVEDYQGPRTAKGITDIVVDKIPNHVTRVKDNELDGWLDQDNSTAKAILFTEKGTTSALLRALAIDFLGSINVAQIRNKEEKAVEAFGIAKFPKLVLLPGGDKESLVYDGEMKKEPISKFLSQVATPNPDPAPAPEKAKKPKKASKAKSTESDSSEEEIPHDKPQKPIIPDEATEEASSAPLVVAGAPEIPEAQAGADLQAACLSTKSKVCVLALLNQNSDGDESASQLLGSLSDIAFKHVQRKAKIFPFYSVPYGEEQEKLREQLGLKPSSDLDLIATNGKRSWLKRYGGENYGVMAVETWIDAIRMGEGKKEKFPEGVIGVETVEPEPEAHQEESQPIIDDQENPLKVEIVEEIIEETSQHDEL</sequence>
<dbReference type="EMBL" id="ML975188">
    <property type="protein sequence ID" value="KAF1808203.1"/>
    <property type="molecule type" value="Genomic_DNA"/>
</dbReference>
<accession>A0A6G1FR05</accession>
<feature type="region of interest" description="Disordered" evidence="7">
    <location>
        <begin position="242"/>
        <end position="298"/>
    </location>
</feature>
<dbReference type="InterPro" id="IPR036249">
    <property type="entry name" value="Thioredoxin-like_sf"/>
</dbReference>
<evidence type="ECO:0000256" key="1">
    <source>
        <dbReference type="ARBA" id="ARBA00001182"/>
    </source>
</evidence>
<keyword evidence="6" id="KW-0676">Redox-active center</keyword>
<reference evidence="12" key="3">
    <citation type="submission" date="2025-04" db="UniProtKB">
        <authorList>
            <consortium name="RefSeq"/>
        </authorList>
    </citation>
    <scope>IDENTIFICATION</scope>
    <source>
        <strain evidence="12">CBS 781.70</strain>
    </source>
</reference>
<evidence type="ECO:0000256" key="2">
    <source>
        <dbReference type="ARBA" id="ARBA00004319"/>
    </source>
</evidence>
<evidence type="ECO:0000313" key="12">
    <source>
        <dbReference type="RefSeq" id="XP_033529834.1"/>
    </source>
</evidence>
<evidence type="ECO:0000256" key="6">
    <source>
        <dbReference type="ARBA" id="ARBA00023284"/>
    </source>
</evidence>
<feature type="domain" description="Thioredoxin" evidence="9">
    <location>
        <begin position="13"/>
        <end position="143"/>
    </location>
</feature>